<protein>
    <recommendedName>
        <fullName evidence="14">DUF605-domain-containing protein</fullName>
    </recommendedName>
</protein>
<feature type="compositionally biased region" description="Polar residues" evidence="9">
    <location>
        <begin position="257"/>
        <end position="269"/>
    </location>
</feature>
<dbReference type="Pfam" id="PF18097">
    <property type="entry name" value="Vta1_C"/>
    <property type="match status" value="1"/>
</dbReference>
<keyword evidence="6" id="KW-0967">Endosome</keyword>
<evidence type="ECO:0000256" key="8">
    <source>
        <dbReference type="ARBA" id="ARBA00023136"/>
    </source>
</evidence>
<keyword evidence="5" id="KW-0963">Cytoplasm</keyword>
<evidence type="ECO:0000256" key="7">
    <source>
        <dbReference type="ARBA" id="ARBA00022927"/>
    </source>
</evidence>
<evidence type="ECO:0000259" key="11">
    <source>
        <dbReference type="Pfam" id="PF18097"/>
    </source>
</evidence>
<dbReference type="InterPro" id="IPR044538">
    <property type="entry name" value="Vta1-like"/>
</dbReference>
<evidence type="ECO:0000256" key="2">
    <source>
        <dbReference type="ARBA" id="ARBA00004496"/>
    </source>
</evidence>
<name>A0A8H7FA98_AGABI</name>
<evidence type="ECO:0000256" key="5">
    <source>
        <dbReference type="ARBA" id="ARBA00022490"/>
    </source>
</evidence>
<dbReference type="Gene3D" id="1.25.40.270">
    <property type="entry name" value="Vacuolar protein sorting-associated protein vta1"/>
    <property type="match status" value="1"/>
</dbReference>
<comment type="subcellular location">
    <subcellularLocation>
        <location evidence="2">Cytoplasm</location>
    </subcellularLocation>
    <subcellularLocation>
        <location evidence="1">Endosome membrane</location>
        <topology evidence="1">Peripheral membrane protein</topology>
    </subcellularLocation>
</comment>
<evidence type="ECO:0000313" key="13">
    <source>
        <dbReference type="Proteomes" id="UP000629468"/>
    </source>
</evidence>
<evidence type="ECO:0000256" key="4">
    <source>
        <dbReference type="ARBA" id="ARBA00022448"/>
    </source>
</evidence>
<evidence type="ECO:0000259" key="10">
    <source>
        <dbReference type="Pfam" id="PF04652"/>
    </source>
</evidence>
<evidence type="ECO:0008006" key="14">
    <source>
        <dbReference type="Google" id="ProtNLM"/>
    </source>
</evidence>
<dbReference type="InterPro" id="IPR041212">
    <property type="entry name" value="Vta1_C"/>
</dbReference>
<dbReference type="GO" id="GO:0032511">
    <property type="term" value="P:late endosome to vacuole transport via multivesicular body sorting pathway"/>
    <property type="evidence" value="ECO:0007669"/>
    <property type="project" value="InterPro"/>
</dbReference>
<dbReference type="InterPro" id="IPR023175">
    <property type="entry name" value="Vta1/CALS_N_sf"/>
</dbReference>
<keyword evidence="7" id="KW-0653">Protein transport</keyword>
<feature type="compositionally biased region" description="Polar residues" evidence="9">
    <location>
        <begin position="318"/>
        <end position="332"/>
    </location>
</feature>
<feature type="compositionally biased region" description="Polar residues" evidence="9">
    <location>
        <begin position="276"/>
        <end position="285"/>
    </location>
</feature>
<feature type="domain" description="Vta1/callose synthase N-terminal" evidence="10">
    <location>
        <begin position="19"/>
        <end position="162"/>
    </location>
</feature>
<dbReference type="PANTHER" id="PTHR46009">
    <property type="entry name" value="VACUOLAR PROTEIN SORTING-ASSOCIATED PROTEIN VTA1 HOMOLOG"/>
    <property type="match status" value="1"/>
</dbReference>
<comment type="similarity">
    <text evidence="3">Belongs to the VTA1 family.</text>
</comment>
<feature type="compositionally biased region" description="Polar residues" evidence="9">
    <location>
        <begin position="204"/>
        <end position="215"/>
    </location>
</feature>
<dbReference type="AlphaFoldDB" id="A0A8H7FA98"/>
<evidence type="ECO:0000256" key="3">
    <source>
        <dbReference type="ARBA" id="ARBA00007895"/>
    </source>
</evidence>
<evidence type="ECO:0000256" key="9">
    <source>
        <dbReference type="SAM" id="MobiDB-lite"/>
    </source>
</evidence>
<evidence type="ECO:0000313" key="12">
    <source>
        <dbReference type="EMBL" id="KAF7784102.1"/>
    </source>
</evidence>
<accession>A0A8H7FA98</accession>
<reference evidence="12 13" key="1">
    <citation type="journal article" name="Sci. Rep.">
        <title>Telomere-to-telomere assembled and centromere annotated genomes of the two main subspecies of the button mushroom Agaricus bisporus reveal especially polymorphic chromosome ends.</title>
        <authorList>
            <person name="Sonnenberg A.S.M."/>
            <person name="Sedaghat-Telgerd N."/>
            <person name="Lavrijssen B."/>
            <person name="Ohm R.A."/>
            <person name="Hendrickx P.M."/>
            <person name="Scholtmeijer K."/>
            <person name="Baars J.J.P."/>
            <person name="van Peer A."/>
        </authorList>
    </citation>
    <scope>NUCLEOTIDE SEQUENCE [LARGE SCALE GENOMIC DNA]</scope>
    <source>
        <strain evidence="12 13">H119_p4</strain>
    </source>
</reference>
<comment type="caution">
    <text evidence="12">The sequence shown here is derived from an EMBL/GenBank/DDBJ whole genome shotgun (WGS) entry which is preliminary data.</text>
</comment>
<organism evidence="12 13">
    <name type="scientific">Agaricus bisporus var. burnettii</name>
    <dbReference type="NCBI Taxonomy" id="192524"/>
    <lineage>
        <taxon>Eukaryota</taxon>
        <taxon>Fungi</taxon>
        <taxon>Dikarya</taxon>
        <taxon>Basidiomycota</taxon>
        <taxon>Agaricomycotina</taxon>
        <taxon>Agaricomycetes</taxon>
        <taxon>Agaricomycetidae</taxon>
        <taxon>Agaricales</taxon>
        <taxon>Agaricineae</taxon>
        <taxon>Agaricaceae</taxon>
        <taxon>Agaricus</taxon>
    </lineage>
</organism>
<dbReference type="GO" id="GO:0015031">
    <property type="term" value="P:protein transport"/>
    <property type="evidence" value="ECO:0007669"/>
    <property type="project" value="UniProtKB-KW"/>
</dbReference>
<sequence>MSSQQLLGLPPISPDLRPIVPYLQRADELKVHEPIIAYWCAYYAAQLGLGLKARDNASRDVLFKLLGVLEHMKQEIGSVDAIEVEAASAAFVENFALKVFQSADNEDRRGAVTRTTAKKFLAASNFLEVLKIFPKVEVSESNEEKIRYAKWKAADISKALREGRKPLPGPADQELDDVAQDGLPATERGATSPPSDHSIKDSNRVASPSGSTHVRSSPKYAKVHSRDESGSSTRSKPESLRGPRTVTVSELDDESKGSSSPTHSNALKSQSREGSPESQKQTRFSPTARVIRRSPPPPEAASPSEAYQGPPSIYAPQERNSPSPIHSINSASEHMALPSPPRAPVSSYIYAAPSQPTSIYASSPPRSYPPPMPPTHPPPVDVSNVELTPSMISKVQRHCKFAISSLDYEDAEQAKKELRMALSLLGGL</sequence>
<feature type="domain" description="Vta1 C-terminal" evidence="11">
    <location>
        <begin position="389"/>
        <end position="426"/>
    </location>
</feature>
<dbReference type="EMBL" id="JABXXO010000001">
    <property type="protein sequence ID" value="KAF7784102.1"/>
    <property type="molecule type" value="Genomic_DNA"/>
</dbReference>
<dbReference type="InterPro" id="IPR039431">
    <property type="entry name" value="Vta1/CALS_N"/>
</dbReference>
<keyword evidence="4" id="KW-0813">Transport</keyword>
<dbReference type="Proteomes" id="UP000629468">
    <property type="component" value="Unassembled WGS sequence"/>
</dbReference>
<evidence type="ECO:0000256" key="6">
    <source>
        <dbReference type="ARBA" id="ARBA00022753"/>
    </source>
</evidence>
<dbReference type="PANTHER" id="PTHR46009:SF1">
    <property type="entry name" value="VACUOLAR PROTEIN SORTING-ASSOCIATED PROTEIN VTA1 HOMOLOG"/>
    <property type="match status" value="1"/>
</dbReference>
<dbReference type="GO" id="GO:0005771">
    <property type="term" value="C:multivesicular body"/>
    <property type="evidence" value="ECO:0007669"/>
    <property type="project" value="TreeGrafter"/>
</dbReference>
<keyword evidence="8" id="KW-0472">Membrane</keyword>
<dbReference type="GO" id="GO:0010008">
    <property type="term" value="C:endosome membrane"/>
    <property type="evidence" value="ECO:0007669"/>
    <property type="project" value="UniProtKB-SubCell"/>
</dbReference>
<feature type="compositionally biased region" description="Basic and acidic residues" evidence="9">
    <location>
        <begin position="224"/>
        <end position="241"/>
    </location>
</feature>
<feature type="region of interest" description="Disordered" evidence="9">
    <location>
        <begin position="183"/>
        <end position="345"/>
    </location>
</feature>
<evidence type="ECO:0000256" key="1">
    <source>
        <dbReference type="ARBA" id="ARBA00004481"/>
    </source>
</evidence>
<proteinExistence type="inferred from homology"/>
<dbReference type="Gene3D" id="1.20.5.420">
    <property type="entry name" value="Immunoglobulin FC, subunit C"/>
    <property type="match status" value="1"/>
</dbReference>
<gene>
    <name evidence="12" type="ORF">Agabi119p4_267</name>
</gene>
<dbReference type="Pfam" id="PF04652">
    <property type="entry name" value="Vta1"/>
    <property type="match status" value="1"/>
</dbReference>